<organism evidence="1 2">
    <name type="scientific">Fusarium tricinctum</name>
    <dbReference type="NCBI Taxonomy" id="61284"/>
    <lineage>
        <taxon>Eukaryota</taxon>
        <taxon>Fungi</taxon>
        <taxon>Dikarya</taxon>
        <taxon>Ascomycota</taxon>
        <taxon>Pezizomycotina</taxon>
        <taxon>Sordariomycetes</taxon>
        <taxon>Hypocreomycetidae</taxon>
        <taxon>Hypocreales</taxon>
        <taxon>Nectriaceae</taxon>
        <taxon>Fusarium</taxon>
        <taxon>Fusarium tricinctum species complex</taxon>
    </lineage>
</organism>
<protein>
    <recommendedName>
        <fullName evidence="3">NAD(P)-binding domain-containing protein</fullName>
    </recommendedName>
</protein>
<evidence type="ECO:0000313" key="1">
    <source>
        <dbReference type="EMBL" id="KAH7251431.1"/>
    </source>
</evidence>
<dbReference type="PANTHER" id="PTHR14097:SF8">
    <property type="entry name" value="NAD(P)-BINDING DOMAIN-CONTAINING PROTEIN"/>
    <property type="match status" value="1"/>
</dbReference>
<accession>A0A8K0WDR0</accession>
<keyword evidence="2" id="KW-1185">Reference proteome</keyword>
<dbReference type="OrthoDB" id="3535423at2759"/>
<comment type="caution">
    <text evidence="1">The sequence shown here is derived from an EMBL/GenBank/DDBJ whole genome shotgun (WGS) entry which is preliminary data.</text>
</comment>
<proteinExistence type="predicted"/>
<name>A0A8K0WDR0_9HYPO</name>
<dbReference type="PANTHER" id="PTHR14097">
    <property type="entry name" value="OXIDOREDUCTASE HTATIP2"/>
    <property type="match status" value="1"/>
</dbReference>
<dbReference type="Proteomes" id="UP000813427">
    <property type="component" value="Unassembled WGS sequence"/>
</dbReference>
<dbReference type="SUPFAM" id="SSF51735">
    <property type="entry name" value="NAD(P)-binding Rossmann-fold domains"/>
    <property type="match status" value="1"/>
</dbReference>
<evidence type="ECO:0008006" key="3">
    <source>
        <dbReference type="Google" id="ProtNLM"/>
    </source>
</evidence>
<dbReference type="AlphaFoldDB" id="A0A8K0WDR0"/>
<dbReference type="Gene3D" id="3.40.50.720">
    <property type="entry name" value="NAD(P)-binding Rossmann-like Domain"/>
    <property type="match status" value="1"/>
</dbReference>
<sequence length="200" mass="22257">MKVVVVGATEPVGSHVARACLNEERITKVFIITRKEPIEEIAKSPKVEVILHQDFASWSGDLMKRLDGVEAYLCAARPTSTSPGYSPALPDGTKFRFVFCSGEAAEWDQDRTLIFMSDTRKIKCEIERRLCELADAEARFETFLLRPAEIQDENTGVVRRTLMRPLGLAVDAVEVGNAMVNIGVEGTTKRILENTDILKT</sequence>
<evidence type="ECO:0000313" key="2">
    <source>
        <dbReference type="Proteomes" id="UP000813427"/>
    </source>
</evidence>
<gene>
    <name evidence="1" type="ORF">BKA59DRAFT_509544</name>
</gene>
<reference evidence="1" key="1">
    <citation type="journal article" date="2021" name="Nat. Commun.">
        <title>Genetic determinants of endophytism in the Arabidopsis root mycobiome.</title>
        <authorList>
            <person name="Mesny F."/>
            <person name="Miyauchi S."/>
            <person name="Thiergart T."/>
            <person name="Pickel B."/>
            <person name="Atanasova L."/>
            <person name="Karlsson M."/>
            <person name="Huettel B."/>
            <person name="Barry K.W."/>
            <person name="Haridas S."/>
            <person name="Chen C."/>
            <person name="Bauer D."/>
            <person name="Andreopoulos W."/>
            <person name="Pangilinan J."/>
            <person name="LaButti K."/>
            <person name="Riley R."/>
            <person name="Lipzen A."/>
            <person name="Clum A."/>
            <person name="Drula E."/>
            <person name="Henrissat B."/>
            <person name="Kohler A."/>
            <person name="Grigoriev I.V."/>
            <person name="Martin F.M."/>
            <person name="Hacquard S."/>
        </authorList>
    </citation>
    <scope>NUCLEOTIDE SEQUENCE</scope>
    <source>
        <strain evidence="1">MPI-SDFR-AT-0068</strain>
    </source>
</reference>
<dbReference type="InterPro" id="IPR036291">
    <property type="entry name" value="NAD(P)-bd_dom_sf"/>
</dbReference>
<dbReference type="EMBL" id="JAGPXF010000003">
    <property type="protein sequence ID" value="KAH7251431.1"/>
    <property type="molecule type" value="Genomic_DNA"/>
</dbReference>